<dbReference type="AlphaFoldDB" id="A0A1W2H409"/>
<organism evidence="2 3">
    <name type="scientific">Aquiflexum balticum DSM 16537</name>
    <dbReference type="NCBI Taxonomy" id="758820"/>
    <lineage>
        <taxon>Bacteria</taxon>
        <taxon>Pseudomonadati</taxon>
        <taxon>Bacteroidota</taxon>
        <taxon>Cytophagia</taxon>
        <taxon>Cytophagales</taxon>
        <taxon>Cyclobacteriaceae</taxon>
        <taxon>Aquiflexum</taxon>
    </lineage>
</organism>
<evidence type="ECO:0000259" key="1">
    <source>
        <dbReference type="Pfam" id="PF18962"/>
    </source>
</evidence>
<protein>
    <recommendedName>
        <fullName evidence="1">Secretion system C-terminal sorting domain-containing protein</fullName>
    </recommendedName>
</protein>
<evidence type="ECO:0000313" key="3">
    <source>
        <dbReference type="Proteomes" id="UP000192333"/>
    </source>
</evidence>
<proteinExistence type="predicted"/>
<feature type="domain" description="Secretion system C-terminal sorting" evidence="1">
    <location>
        <begin position="36"/>
        <end position="106"/>
    </location>
</feature>
<reference evidence="3" key="1">
    <citation type="submission" date="2017-04" db="EMBL/GenBank/DDBJ databases">
        <authorList>
            <person name="Varghese N."/>
            <person name="Submissions S."/>
        </authorList>
    </citation>
    <scope>NUCLEOTIDE SEQUENCE [LARGE SCALE GENOMIC DNA]</scope>
    <source>
        <strain evidence="3">DSM 16537</strain>
    </source>
</reference>
<accession>A0A1W2H409</accession>
<sequence>MPSGGSISFKVDAKSVNGQTIKTRNITFYNFGSFMVFPNPSKGNFQIDLNPELEFKIEIIGLGHTIQRQHLSIKGDDMVDFSQLENGEYWLKIYYEEKLIHEQRIILKK</sequence>
<keyword evidence="3" id="KW-1185">Reference proteome</keyword>
<gene>
    <name evidence="2" type="ORF">SAMN00777080_1950</name>
</gene>
<dbReference type="Proteomes" id="UP000192333">
    <property type="component" value="Chromosome I"/>
</dbReference>
<dbReference type="OrthoDB" id="828145at2"/>
<dbReference type="InterPro" id="IPR026444">
    <property type="entry name" value="Secre_tail"/>
</dbReference>
<evidence type="ECO:0000313" key="2">
    <source>
        <dbReference type="EMBL" id="SMD43358.1"/>
    </source>
</evidence>
<dbReference type="STRING" id="758820.SAMN00777080_1950"/>
<dbReference type="EMBL" id="LT838813">
    <property type="protein sequence ID" value="SMD43358.1"/>
    <property type="molecule type" value="Genomic_DNA"/>
</dbReference>
<dbReference type="Pfam" id="PF18962">
    <property type="entry name" value="Por_Secre_tail"/>
    <property type="match status" value="1"/>
</dbReference>
<name>A0A1W2H409_9BACT</name>
<dbReference type="RefSeq" id="WP_084120122.1">
    <property type="nucleotide sequence ID" value="NZ_LT838813.1"/>
</dbReference>